<name>A0A4V1P356_RHILE</name>
<keyword evidence="2" id="KW-0949">S-adenosyl-L-methionine</keyword>
<feature type="compositionally biased region" description="Acidic residues" evidence="6">
    <location>
        <begin position="518"/>
        <end position="527"/>
    </location>
</feature>
<dbReference type="GO" id="GO:0003824">
    <property type="term" value="F:catalytic activity"/>
    <property type="evidence" value="ECO:0007669"/>
    <property type="project" value="InterPro"/>
</dbReference>
<gene>
    <name evidence="7" type="ORF">B5P46_01945</name>
</gene>
<evidence type="ECO:0000256" key="5">
    <source>
        <dbReference type="ARBA" id="ARBA00023014"/>
    </source>
</evidence>
<evidence type="ECO:0000256" key="6">
    <source>
        <dbReference type="SAM" id="MobiDB-lite"/>
    </source>
</evidence>
<dbReference type="SFLD" id="SFLDG01082">
    <property type="entry name" value="B12-binding_domain_containing"/>
    <property type="match status" value="1"/>
</dbReference>
<dbReference type="Proteomes" id="UP000290767">
    <property type="component" value="Unassembled WGS sequence"/>
</dbReference>
<keyword evidence="5" id="KW-0411">Iron-sulfur</keyword>
<accession>A0A4V1P356</accession>
<evidence type="ECO:0000256" key="1">
    <source>
        <dbReference type="ARBA" id="ARBA00001966"/>
    </source>
</evidence>
<reference evidence="7 8" key="1">
    <citation type="submission" date="2017-03" db="EMBL/GenBank/DDBJ databases">
        <authorList>
            <person name="Safronova V.I."/>
            <person name="Sazanova A.L."/>
            <person name="Chirak E.R."/>
        </authorList>
    </citation>
    <scope>NUCLEOTIDE SEQUENCE [LARGE SCALE GENOMIC DNA]</scope>
    <source>
        <strain evidence="7 8">Tri-43</strain>
    </source>
</reference>
<sequence>MANKNILLIEPSYKNKYPPLGLMKIAQYHGPRGKRDRVRFIKGEDRSVLNEAWDRIYVTTLFSFEYPKISQSIDFALEVANGQADKVFVGGIAASLMHERFLDERRWHGIRFIKGLLSEGPAVSLQLDEFSEELYSSDTGGRPIEDLVPDYDILSQIDYRYPVRDAYFAYTSRGCIRKCHFCGVPKLEGMQRDTESLTDLVRAIDEHYGPKKDLILMDNNVVASSRFKEIIAEIRDLGFVPGAKLLRPGSKIPVQRRVDFNQGVDARILCKDPMYLRELATICLKPLRIAFDHLGVRKPYEQAVRYAAEYGLTELSNYMLYNFHDGPEDLFERMRLNVSLNEELGVRIWSFPMRYQPTNRPDRGHIGEKWSRYQLRSMQIVLQATHGIVSGAPEFFKHAFGDTFDDYARILMLPHDLIFNRTWYERYDPEQKLYEFQAEFAKLDSYERAELMELLSSRDPREFVLLSEFASNDKVRRILRFYIPASKDELTSIWARQKELVRMESVSDLGLAEDERVEDAGLEYDEESPARDLAPQTPKQRIVA</sequence>
<dbReference type="SUPFAM" id="SSF102114">
    <property type="entry name" value="Radical SAM enzymes"/>
    <property type="match status" value="1"/>
</dbReference>
<dbReference type="RefSeq" id="WP_129417219.1">
    <property type="nucleotide sequence ID" value="NZ_MZMU01000002.1"/>
</dbReference>
<dbReference type="PANTHER" id="PTHR43409">
    <property type="entry name" value="ANAEROBIC MAGNESIUM-PROTOPORPHYRIN IX MONOMETHYL ESTER CYCLASE-RELATED"/>
    <property type="match status" value="1"/>
</dbReference>
<protein>
    <submittedName>
        <fullName evidence="7">Radical SAM protein</fullName>
    </submittedName>
</protein>
<dbReference type="InterPro" id="IPR051198">
    <property type="entry name" value="BchE-like"/>
</dbReference>
<comment type="cofactor">
    <cofactor evidence="1">
        <name>[4Fe-4S] cluster</name>
        <dbReference type="ChEBI" id="CHEBI:49883"/>
    </cofactor>
</comment>
<organism evidence="7 8">
    <name type="scientific">Rhizobium leguminosarum</name>
    <dbReference type="NCBI Taxonomy" id="384"/>
    <lineage>
        <taxon>Bacteria</taxon>
        <taxon>Pseudomonadati</taxon>
        <taxon>Pseudomonadota</taxon>
        <taxon>Alphaproteobacteria</taxon>
        <taxon>Hyphomicrobiales</taxon>
        <taxon>Rhizobiaceae</taxon>
        <taxon>Rhizobium/Agrobacterium group</taxon>
        <taxon>Rhizobium</taxon>
    </lineage>
</organism>
<keyword evidence="4" id="KW-0408">Iron</keyword>
<feature type="region of interest" description="Disordered" evidence="6">
    <location>
        <begin position="518"/>
        <end position="544"/>
    </location>
</feature>
<proteinExistence type="predicted"/>
<dbReference type="GO" id="GO:0051536">
    <property type="term" value="F:iron-sulfur cluster binding"/>
    <property type="evidence" value="ECO:0007669"/>
    <property type="project" value="UniProtKB-KW"/>
</dbReference>
<evidence type="ECO:0000256" key="3">
    <source>
        <dbReference type="ARBA" id="ARBA00022723"/>
    </source>
</evidence>
<dbReference type="InterPro" id="IPR058240">
    <property type="entry name" value="rSAM_sf"/>
</dbReference>
<dbReference type="AlphaFoldDB" id="A0A4V1P356"/>
<evidence type="ECO:0000313" key="8">
    <source>
        <dbReference type="Proteomes" id="UP000290767"/>
    </source>
</evidence>
<evidence type="ECO:0000313" key="7">
    <source>
        <dbReference type="EMBL" id="RXT29850.1"/>
    </source>
</evidence>
<dbReference type="InterPro" id="IPR007197">
    <property type="entry name" value="rSAM"/>
</dbReference>
<dbReference type="EMBL" id="MZMU01000002">
    <property type="protein sequence ID" value="RXT29850.1"/>
    <property type="molecule type" value="Genomic_DNA"/>
</dbReference>
<dbReference type="GO" id="GO:0046872">
    <property type="term" value="F:metal ion binding"/>
    <property type="evidence" value="ECO:0007669"/>
    <property type="project" value="UniProtKB-KW"/>
</dbReference>
<comment type="caution">
    <text evidence="7">The sequence shown here is derived from an EMBL/GenBank/DDBJ whole genome shotgun (WGS) entry which is preliminary data.</text>
</comment>
<keyword evidence="3" id="KW-0479">Metal-binding</keyword>
<evidence type="ECO:0000256" key="2">
    <source>
        <dbReference type="ARBA" id="ARBA00022691"/>
    </source>
</evidence>
<evidence type="ECO:0000256" key="4">
    <source>
        <dbReference type="ARBA" id="ARBA00023004"/>
    </source>
</evidence>
<dbReference type="SFLD" id="SFLDS00029">
    <property type="entry name" value="Radical_SAM"/>
    <property type="match status" value="1"/>
</dbReference>